<dbReference type="NCBIfam" id="NF004825">
    <property type="entry name" value="PRK06181.1"/>
    <property type="match status" value="1"/>
</dbReference>
<comment type="similarity">
    <text evidence="1 3">Belongs to the short-chain dehydrogenases/reductases (SDR) family.</text>
</comment>
<organism evidence="5 6">
    <name type="scientific">Evansella alkalicola</name>
    <dbReference type="NCBI Taxonomy" id="745819"/>
    <lineage>
        <taxon>Bacteria</taxon>
        <taxon>Bacillati</taxon>
        <taxon>Bacillota</taxon>
        <taxon>Bacilli</taxon>
        <taxon>Bacillales</taxon>
        <taxon>Bacillaceae</taxon>
        <taxon>Evansella</taxon>
    </lineage>
</organism>
<evidence type="ECO:0000256" key="1">
    <source>
        <dbReference type="ARBA" id="ARBA00006484"/>
    </source>
</evidence>
<protein>
    <submittedName>
        <fullName evidence="5">SDR family oxidoreductase</fullName>
    </submittedName>
</protein>
<sequence>MSKLKGKYVLITGAAGGLGRDLSLSFGKRGAHILAVDIQGDPLLSLKEELETNGVAVSTYVCDIGDNEKVKAIVEEISLNHASLDVVIHNAGISHRCGFQGMSPKVMGSILNVNINGSLYMTHHTLPIITRSKGAYVVISSVAGFAPLLGRSIYAASKHALHGFFETLRGEVEDEGVNVMIVCPSFIKTPLEKNAMQGDGKPVQHEKQIVGNVLLPEYVAECVYKGVVVGKRRLNISPVAKLSWWLNRISPRLYARVMKRKMRLELESTRDIQH</sequence>
<evidence type="ECO:0000256" key="2">
    <source>
        <dbReference type="ARBA" id="ARBA00023002"/>
    </source>
</evidence>
<dbReference type="Proteomes" id="UP000790580">
    <property type="component" value="Unassembled WGS sequence"/>
</dbReference>
<evidence type="ECO:0000256" key="3">
    <source>
        <dbReference type="RuleBase" id="RU000363"/>
    </source>
</evidence>
<name>A0ABS6JXM4_9BACI</name>
<dbReference type="Gene3D" id="3.40.50.720">
    <property type="entry name" value="NAD(P)-binding Rossmann-like Domain"/>
    <property type="match status" value="1"/>
</dbReference>
<dbReference type="InterPro" id="IPR020904">
    <property type="entry name" value="Sc_DH/Rdtase_CS"/>
</dbReference>
<proteinExistence type="inferred from homology"/>
<dbReference type="SMART" id="SM00822">
    <property type="entry name" value="PKS_KR"/>
    <property type="match status" value="1"/>
</dbReference>
<accession>A0ABS6JXM4</accession>
<feature type="domain" description="Ketoreductase" evidence="4">
    <location>
        <begin position="7"/>
        <end position="178"/>
    </location>
</feature>
<dbReference type="Pfam" id="PF00106">
    <property type="entry name" value="adh_short"/>
    <property type="match status" value="1"/>
</dbReference>
<keyword evidence="6" id="KW-1185">Reference proteome</keyword>
<dbReference type="PRINTS" id="PR00080">
    <property type="entry name" value="SDRFAMILY"/>
</dbReference>
<dbReference type="InterPro" id="IPR057326">
    <property type="entry name" value="KR_dom"/>
</dbReference>
<evidence type="ECO:0000313" key="5">
    <source>
        <dbReference type="EMBL" id="MBU9723336.1"/>
    </source>
</evidence>
<dbReference type="InterPro" id="IPR036291">
    <property type="entry name" value="NAD(P)-bd_dom_sf"/>
</dbReference>
<evidence type="ECO:0000259" key="4">
    <source>
        <dbReference type="SMART" id="SM00822"/>
    </source>
</evidence>
<reference evidence="5 6" key="1">
    <citation type="submission" date="2021-06" db="EMBL/GenBank/DDBJ databases">
        <title>Bacillus sp. RD4P76, an endophyte from a halophyte.</title>
        <authorList>
            <person name="Sun J.-Q."/>
        </authorList>
    </citation>
    <scope>NUCLEOTIDE SEQUENCE [LARGE SCALE GENOMIC DNA]</scope>
    <source>
        <strain evidence="5 6">JCM 17098</strain>
    </source>
</reference>
<dbReference type="PROSITE" id="PS00061">
    <property type="entry name" value="ADH_SHORT"/>
    <property type="match status" value="1"/>
</dbReference>
<dbReference type="PANTHER" id="PTHR44196:SF1">
    <property type="entry name" value="DEHYDROGENASE_REDUCTASE SDR FAMILY MEMBER 7B"/>
    <property type="match status" value="1"/>
</dbReference>
<dbReference type="PRINTS" id="PR00081">
    <property type="entry name" value="GDHRDH"/>
</dbReference>
<dbReference type="EMBL" id="JAHQCR010000075">
    <property type="protein sequence ID" value="MBU9723336.1"/>
    <property type="molecule type" value="Genomic_DNA"/>
</dbReference>
<dbReference type="PANTHER" id="PTHR44196">
    <property type="entry name" value="DEHYDROGENASE/REDUCTASE SDR FAMILY MEMBER 7B"/>
    <property type="match status" value="1"/>
</dbReference>
<evidence type="ECO:0000313" key="6">
    <source>
        <dbReference type="Proteomes" id="UP000790580"/>
    </source>
</evidence>
<dbReference type="SUPFAM" id="SSF51735">
    <property type="entry name" value="NAD(P)-binding Rossmann-fold domains"/>
    <property type="match status" value="1"/>
</dbReference>
<dbReference type="InterPro" id="IPR002347">
    <property type="entry name" value="SDR_fam"/>
</dbReference>
<comment type="caution">
    <text evidence="5">The sequence shown here is derived from an EMBL/GenBank/DDBJ whole genome shotgun (WGS) entry which is preliminary data.</text>
</comment>
<gene>
    <name evidence="5" type="ORF">KS407_18115</name>
</gene>
<dbReference type="RefSeq" id="WP_088074499.1">
    <property type="nucleotide sequence ID" value="NZ_JAHQCR010000075.1"/>
</dbReference>
<keyword evidence="2" id="KW-0560">Oxidoreductase</keyword>